<name>A0A3S0UCR3_9BACI</name>
<comment type="caution">
    <text evidence="2">The sequence shown here is derived from an EMBL/GenBank/DDBJ whole genome shotgun (WGS) entry which is preliminary data.</text>
</comment>
<evidence type="ECO:0000313" key="2">
    <source>
        <dbReference type="EMBL" id="RUQ28540.1"/>
    </source>
</evidence>
<organism evidence="2 3">
    <name type="scientific">Peribacillus cavernae</name>
    <dbReference type="NCBI Taxonomy" id="1674310"/>
    <lineage>
        <taxon>Bacteria</taxon>
        <taxon>Bacillati</taxon>
        <taxon>Bacillota</taxon>
        <taxon>Bacilli</taxon>
        <taxon>Bacillales</taxon>
        <taxon>Bacillaceae</taxon>
        <taxon>Peribacillus</taxon>
    </lineage>
</organism>
<keyword evidence="3" id="KW-1185">Reference proteome</keyword>
<evidence type="ECO:0000256" key="1">
    <source>
        <dbReference type="SAM" id="SignalP"/>
    </source>
</evidence>
<dbReference type="RefSeq" id="WP_126864964.1">
    <property type="nucleotide sequence ID" value="NZ_JAUSTX010000007.1"/>
</dbReference>
<gene>
    <name evidence="2" type="ORF">ELQ35_11465</name>
</gene>
<protein>
    <submittedName>
        <fullName evidence="2">Uncharacterized protein</fullName>
    </submittedName>
</protein>
<dbReference type="Proteomes" id="UP000267430">
    <property type="component" value="Unassembled WGS sequence"/>
</dbReference>
<feature type="chain" id="PRO_5018694254" evidence="1">
    <location>
        <begin position="29"/>
        <end position="71"/>
    </location>
</feature>
<accession>A0A3S0UCR3</accession>
<evidence type="ECO:0000313" key="3">
    <source>
        <dbReference type="Proteomes" id="UP000267430"/>
    </source>
</evidence>
<keyword evidence="1" id="KW-0732">Signal</keyword>
<dbReference type="EMBL" id="RYZZ01000015">
    <property type="protein sequence ID" value="RUQ28540.1"/>
    <property type="molecule type" value="Genomic_DNA"/>
</dbReference>
<reference evidence="2 3" key="1">
    <citation type="submission" date="2018-12" db="EMBL/GenBank/DDBJ databases">
        <title>Bacillus chawlae sp. nov., Bacillus glennii sp. nov., and Bacillus saganii sp. nov. Isolated from the Vehicle Assembly Building at Kennedy Space Center where the Viking Spacecraft were Assembled.</title>
        <authorList>
            <person name="Seuylemezian A."/>
            <person name="Vaishampayan P."/>
        </authorList>
    </citation>
    <scope>NUCLEOTIDE SEQUENCE [LARGE SCALE GENOMIC DNA]</scope>
    <source>
        <strain evidence="2 3">L5</strain>
    </source>
</reference>
<proteinExistence type="predicted"/>
<sequence length="71" mass="7322">MKKVVVSALSLALMAGVVPFTNATKASADTSELAPPPVVESGVPGEVVYDKNEVSVAPPTLPIKKVIFTTI</sequence>
<dbReference type="AlphaFoldDB" id="A0A3S0UCR3"/>
<feature type="signal peptide" evidence="1">
    <location>
        <begin position="1"/>
        <end position="28"/>
    </location>
</feature>